<evidence type="ECO:0000313" key="3">
    <source>
        <dbReference type="EMBL" id="KAF2248838.1"/>
    </source>
</evidence>
<keyword evidence="2" id="KW-0732">Signal</keyword>
<organism evidence="3 4">
    <name type="scientific">Trematosphaeria pertusa</name>
    <dbReference type="NCBI Taxonomy" id="390896"/>
    <lineage>
        <taxon>Eukaryota</taxon>
        <taxon>Fungi</taxon>
        <taxon>Dikarya</taxon>
        <taxon>Ascomycota</taxon>
        <taxon>Pezizomycotina</taxon>
        <taxon>Dothideomycetes</taxon>
        <taxon>Pleosporomycetidae</taxon>
        <taxon>Pleosporales</taxon>
        <taxon>Massarineae</taxon>
        <taxon>Trematosphaeriaceae</taxon>
        <taxon>Trematosphaeria</taxon>
    </lineage>
</organism>
<sequence length="213" mass="24399">MLVPSCWICCLFITAVARTRCWEQRTPAVSNTRRRRHPSRMSPNGNWNQIGRVRKEMHEGWHQASRKRARAISSRNMVRWDSVTWAKGLWPSVASRLHLFRKMMQEADSASENCCVNVPPRSRPWGAANTTLLAVWPSQSYHRGVGRGSSKCRTLATKRRLCPPTLLTTDTVPGGYGAAFADERWIWRQFKSRPTQNVEPNHSYLYCLGGLFA</sequence>
<dbReference type="EMBL" id="ML987195">
    <property type="protein sequence ID" value="KAF2248838.1"/>
    <property type="molecule type" value="Genomic_DNA"/>
</dbReference>
<proteinExistence type="predicted"/>
<accession>A0A6A6IFI4</accession>
<keyword evidence="4" id="KW-1185">Reference proteome</keyword>
<gene>
    <name evidence="3" type="ORF">BU26DRAFT_307567</name>
</gene>
<protein>
    <recommendedName>
        <fullName evidence="5">Secreted protein</fullName>
    </recommendedName>
</protein>
<name>A0A6A6IFI4_9PLEO</name>
<evidence type="ECO:0000313" key="4">
    <source>
        <dbReference type="Proteomes" id="UP000800094"/>
    </source>
</evidence>
<feature type="signal peptide" evidence="2">
    <location>
        <begin position="1"/>
        <end position="17"/>
    </location>
</feature>
<feature type="region of interest" description="Disordered" evidence="1">
    <location>
        <begin position="27"/>
        <end position="47"/>
    </location>
</feature>
<reference evidence="3" key="1">
    <citation type="journal article" date="2020" name="Stud. Mycol.">
        <title>101 Dothideomycetes genomes: a test case for predicting lifestyles and emergence of pathogens.</title>
        <authorList>
            <person name="Haridas S."/>
            <person name="Albert R."/>
            <person name="Binder M."/>
            <person name="Bloem J."/>
            <person name="Labutti K."/>
            <person name="Salamov A."/>
            <person name="Andreopoulos B."/>
            <person name="Baker S."/>
            <person name="Barry K."/>
            <person name="Bills G."/>
            <person name="Bluhm B."/>
            <person name="Cannon C."/>
            <person name="Castanera R."/>
            <person name="Culley D."/>
            <person name="Daum C."/>
            <person name="Ezra D."/>
            <person name="Gonzalez J."/>
            <person name="Henrissat B."/>
            <person name="Kuo A."/>
            <person name="Liang C."/>
            <person name="Lipzen A."/>
            <person name="Lutzoni F."/>
            <person name="Magnuson J."/>
            <person name="Mondo S."/>
            <person name="Nolan M."/>
            <person name="Ohm R."/>
            <person name="Pangilinan J."/>
            <person name="Park H.-J."/>
            <person name="Ramirez L."/>
            <person name="Alfaro M."/>
            <person name="Sun H."/>
            <person name="Tritt A."/>
            <person name="Yoshinaga Y."/>
            <person name="Zwiers L.-H."/>
            <person name="Turgeon B."/>
            <person name="Goodwin S."/>
            <person name="Spatafora J."/>
            <person name="Crous P."/>
            <person name="Grigoriev I."/>
        </authorList>
    </citation>
    <scope>NUCLEOTIDE SEQUENCE</scope>
    <source>
        <strain evidence="3">CBS 122368</strain>
    </source>
</reference>
<evidence type="ECO:0000256" key="1">
    <source>
        <dbReference type="SAM" id="MobiDB-lite"/>
    </source>
</evidence>
<dbReference type="AlphaFoldDB" id="A0A6A6IFI4"/>
<evidence type="ECO:0000256" key="2">
    <source>
        <dbReference type="SAM" id="SignalP"/>
    </source>
</evidence>
<dbReference type="GeneID" id="54575200"/>
<dbReference type="Proteomes" id="UP000800094">
    <property type="component" value="Unassembled WGS sequence"/>
</dbReference>
<dbReference type="RefSeq" id="XP_033683842.1">
    <property type="nucleotide sequence ID" value="XM_033821870.1"/>
</dbReference>
<evidence type="ECO:0008006" key="5">
    <source>
        <dbReference type="Google" id="ProtNLM"/>
    </source>
</evidence>
<feature type="chain" id="PRO_5025585082" description="Secreted protein" evidence="2">
    <location>
        <begin position="18"/>
        <end position="213"/>
    </location>
</feature>